<evidence type="ECO:0000313" key="2">
    <source>
        <dbReference type="EMBL" id="KAF9470745.1"/>
    </source>
</evidence>
<evidence type="ECO:0000256" key="1">
    <source>
        <dbReference type="SAM" id="MobiDB-lite"/>
    </source>
</evidence>
<accession>A0A9P5YLD1</accession>
<keyword evidence="3" id="KW-1185">Reference proteome</keyword>
<feature type="region of interest" description="Disordered" evidence="1">
    <location>
        <begin position="68"/>
        <end position="172"/>
    </location>
</feature>
<name>A0A9P5YLD1_9AGAR</name>
<reference evidence="2" key="1">
    <citation type="submission" date="2020-11" db="EMBL/GenBank/DDBJ databases">
        <authorList>
            <consortium name="DOE Joint Genome Institute"/>
            <person name="Ahrendt S."/>
            <person name="Riley R."/>
            <person name="Andreopoulos W."/>
            <person name="Labutti K."/>
            <person name="Pangilinan J."/>
            <person name="Ruiz-Duenas F.J."/>
            <person name="Barrasa J.M."/>
            <person name="Sanchez-Garcia M."/>
            <person name="Camarero S."/>
            <person name="Miyauchi S."/>
            <person name="Serrano A."/>
            <person name="Linde D."/>
            <person name="Babiker R."/>
            <person name="Drula E."/>
            <person name="Ayuso-Fernandez I."/>
            <person name="Pacheco R."/>
            <person name="Padilla G."/>
            <person name="Ferreira P."/>
            <person name="Barriuso J."/>
            <person name="Kellner H."/>
            <person name="Castanera R."/>
            <person name="Alfaro M."/>
            <person name="Ramirez L."/>
            <person name="Pisabarro A.G."/>
            <person name="Kuo A."/>
            <person name="Tritt A."/>
            <person name="Lipzen A."/>
            <person name="He G."/>
            <person name="Yan M."/>
            <person name="Ng V."/>
            <person name="Cullen D."/>
            <person name="Martin F."/>
            <person name="Rosso M.-N."/>
            <person name="Henrissat B."/>
            <person name="Hibbett D."/>
            <person name="Martinez A.T."/>
            <person name="Grigoriev I.V."/>
        </authorList>
    </citation>
    <scope>NUCLEOTIDE SEQUENCE</scope>
    <source>
        <strain evidence="2">CIRM-BRFM 674</strain>
    </source>
</reference>
<organism evidence="2 3">
    <name type="scientific">Pholiota conissans</name>
    <dbReference type="NCBI Taxonomy" id="109636"/>
    <lineage>
        <taxon>Eukaryota</taxon>
        <taxon>Fungi</taxon>
        <taxon>Dikarya</taxon>
        <taxon>Basidiomycota</taxon>
        <taxon>Agaricomycotina</taxon>
        <taxon>Agaricomycetes</taxon>
        <taxon>Agaricomycetidae</taxon>
        <taxon>Agaricales</taxon>
        <taxon>Agaricineae</taxon>
        <taxon>Strophariaceae</taxon>
        <taxon>Pholiota</taxon>
    </lineage>
</organism>
<comment type="caution">
    <text evidence="2">The sequence shown here is derived from an EMBL/GenBank/DDBJ whole genome shotgun (WGS) entry which is preliminary data.</text>
</comment>
<proteinExistence type="predicted"/>
<dbReference type="EMBL" id="MU155860">
    <property type="protein sequence ID" value="KAF9470745.1"/>
    <property type="molecule type" value="Genomic_DNA"/>
</dbReference>
<evidence type="ECO:0000313" key="3">
    <source>
        <dbReference type="Proteomes" id="UP000807469"/>
    </source>
</evidence>
<sequence>MTTYHSQQNNRYEKLFDDDELNHRKTILQLAQRREDQEHFRILHATFASVKTIFSDLDGLLEKKYAKQARERAVADPQPQSQPPTGATFPKARRTLPPPPISTTQVTVEHEFDASPTPTVTPTSPRSQDAQFLNSFPEFKPVMLSPKKKHPAKLCTETSITPAPPLDESDPF</sequence>
<dbReference type="AlphaFoldDB" id="A0A9P5YLD1"/>
<feature type="compositionally biased region" description="Low complexity" evidence="1">
    <location>
        <begin position="115"/>
        <end position="125"/>
    </location>
</feature>
<gene>
    <name evidence="2" type="ORF">BDN70DRAFT_939454</name>
</gene>
<protein>
    <submittedName>
        <fullName evidence="2">Uncharacterized protein</fullName>
    </submittedName>
</protein>
<dbReference type="Proteomes" id="UP000807469">
    <property type="component" value="Unassembled WGS sequence"/>
</dbReference>